<evidence type="ECO:0000313" key="1">
    <source>
        <dbReference type="EMBL" id="MEJ8306104.1"/>
    </source>
</evidence>
<name>A0ACC6PGS2_9BACL</name>
<proteinExistence type="predicted"/>
<evidence type="ECO:0000313" key="2">
    <source>
        <dbReference type="Proteomes" id="UP001380953"/>
    </source>
</evidence>
<dbReference type="EMBL" id="JBBKAR010000049">
    <property type="protein sequence ID" value="MEJ8306104.1"/>
    <property type="molecule type" value="Genomic_DNA"/>
</dbReference>
<accession>A0ACC6PGS2</accession>
<sequence length="82" mass="9408">MVHFKNGTTMASNGFFVRTDEIPIRRSTNEIIPVENVDYATLNGQKIELDGFIPFPTSLYVLKYSSYLHRDRQPSTRGKKKA</sequence>
<comment type="caution">
    <text evidence="1">The sequence shown here is derived from an EMBL/GenBank/DDBJ whole genome shotgun (WGS) entry which is preliminary data.</text>
</comment>
<keyword evidence="2" id="KW-1185">Reference proteome</keyword>
<reference evidence="1" key="1">
    <citation type="submission" date="2024-03" db="EMBL/GenBank/DDBJ databases">
        <title>Whole genome sequecning of epiphytes from Marcgravia umbellata leaves.</title>
        <authorList>
            <person name="Kumar G."/>
            <person name="Savka M.A."/>
        </authorList>
    </citation>
    <scope>NUCLEOTIDE SEQUENCE</scope>
    <source>
        <strain evidence="1">RIT_BL5</strain>
    </source>
</reference>
<gene>
    <name evidence="1" type="ORF">WKI47_19560</name>
</gene>
<organism evidence="1 2">
    <name type="scientific">Saccharibacillus sacchari</name>
    <dbReference type="NCBI Taxonomy" id="456493"/>
    <lineage>
        <taxon>Bacteria</taxon>
        <taxon>Bacillati</taxon>
        <taxon>Bacillota</taxon>
        <taxon>Bacilli</taxon>
        <taxon>Bacillales</taxon>
        <taxon>Paenibacillaceae</taxon>
        <taxon>Saccharibacillus</taxon>
    </lineage>
</organism>
<dbReference type="Proteomes" id="UP001380953">
    <property type="component" value="Unassembled WGS sequence"/>
</dbReference>
<protein>
    <submittedName>
        <fullName evidence="1">Uncharacterized protein</fullName>
    </submittedName>
</protein>